<comment type="caution">
    <text evidence="3">The sequence shown here is derived from an EMBL/GenBank/DDBJ whole genome shotgun (WGS) entry which is preliminary data.</text>
</comment>
<organism evidence="3 4">
    <name type="scientific">Colletotrichum costaricense</name>
    <dbReference type="NCBI Taxonomy" id="1209916"/>
    <lineage>
        <taxon>Eukaryota</taxon>
        <taxon>Fungi</taxon>
        <taxon>Dikarya</taxon>
        <taxon>Ascomycota</taxon>
        <taxon>Pezizomycotina</taxon>
        <taxon>Sordariomycetes</taxon>
        <taxon>Hypocreomycetidae</taxon>
        <taxon>Glomerellales</taxon>
        <taxon>Glomerellaceae</taxon>
        <taxon>Colletotrichum</taxon>
        <taxon>Colletotrichum acutatum species complex</taxon>
    </lineage>
</organism>
<keyword evidence="4" id="KW-1185">Reference proteome</keyword>
<dbReference type="AlphaFoldDB" id="A0AAJ0DXF9"/>
<dbReference type="SUPFAM" id="SSF52266">
    <property type="entry name" value="SGNH hydrolase"/>
    <property type="match status" value="1"/>
</dbReference>
<reference evidence="3 4" key="1">
    <citation type="submission" date="2016-10" db="EMBL/GenBank/DDBJ databases">
        <title>The genome sequence of Colletotrichum fioriniae PJ7.</title>
        <authorList>
            <person name="Baroncelli R."/>
        </authorList>
    </citation>
    <scope>NUCLEOTIDE SEQUENCE [LARGE SCALE GENOMIC DNA]</scope>
    <source>
        <strain evidence="3 4">IMI 309622</strain>
    </source>
</reference>
<dbReference type="InterPro" id="IPR015943">
    <property type="entry name" value="WD40/YVTN_repeat-like_dom_sf"/>
</dbReference>
<proteinExistence type="predicted"/>
<dbReference type="EMBL" id="MOOE01000011">
    <property type="protein sequence ID" value="KAK1520322.1"/>
    <property type="molecule type" value="Genomic_DNA"/>
</dbReference>
<dbReference type="PANTHER" id="PTHR47199:SF2">
    <property type="entry name" value="PHOTOSYSTEM II STABILITY_ASSEMBLY FACTOR HCF136, CHLOROPLASTIC"/>
    <property type="match status" value="1"/>
</dbReference>
<evidence type="ECO:0000256" key="1">
    <source>
        <dbReference type="SAM" id="SignalP"/>
    </source>
</evidence>
<evidence type="ECO:0000259" key="2">
    <source>
        <dbReference type="Pfam" id="PF13472"/>
    </source>
</evidence>
<dbReference type="Pfam" id="PF13472">
    <property type="entry name" value="Lipase_GDSL_2"/>
    <property type="match status" value="1"/>
</dbReference>
<feature type="chain" id="PRO_5042614935" evidence="1">
    <location>
        <begin position="26"/>
        <end position="633"/>
    </location>
</feature>
<evidence type="ECO:0000313" key="4">
    <source>
        <dbReference type="Proteomes" id="UP001240678"/>
    </source>
</evidence>
<dbReference type="CDD" id="cd01821">
    <property type="entry name" value="Rhamnogalacturan_acetylesterase_like"/>
    <property type="match status" value="1"/>
</dbReference>
<dbReference type="InterPro" id="IPR037459">
    <property type="entry name" value="RhgT-like"/>
</dbReference>
<name>A0AAJ0DXF9_9PEZI</name>
<accession>A0AAJ0DXF9</accession>
<dbReference type="PANTHER" id="PTHR47199">
    <property type="entry name" value="PHOTOSYSTEM II STABILITY/ASSEMBLY FACTOR HCF136, CHLOROPLASTIC"/>
    <property type="match status" value="1"/>
</dbReference>
<dbReference type="RefSeq" id="XP_060310398.1">
    <property type="nucleotide sequence ID" value="XM_060458596.1"/>
</dbReference>
<sequence>MRSTVFTSILALAATMAMGSAVARAKKPPFFFLIGDSTVAVNGGWGDGFLSYLKDPAKGENRGKSGSTTVSWKSNGRWASLLQGINDTRADYEPVVTIQFGHNDQKSLTLDEFRANLVNIATELKDAGATPIFITSLTRRRFEDGEVVRDLAEWRGKTIAAAKASSVRWLDLNLASTDYVNAIGEENAQYYNLASTDRTHLGEAGEIVFGRMVVDLLLEKRSDLDVYFSADEEITDAIANGEFTTGGKCIEDTSDRVSMMTDPRTMALTDQSQLYTAMMRRLLALISTLVASASPLAVTRGVHERNMNLTLKWDILPVNSQQQFRGLSPVSDQIAWVSGTGGTVLRTTDGGASWQSVGPELSTEDADLQFRDVQAFSAEKAIILSIGEGADSRIYITKNGGESWTQSFANEEASAFFNCVDFEDDERGIAVSDPVDGKFRLIETLDGGNTWTIVDPSGMPSALEGEFGFAASGTCISTAAGRWYLASGGIDPGRIFQSANGYEWDVSSSAIAGGASAGVFSVRFRDAQNGIATGGDFNVVNGSLHTSAWSEDGGETWTASEVFPGGYRSGSSWAPGLCGVAVAVGPSGSDITLDAGKTWVTFDRGSFDAVECVYGRVCWASGSAGRVGKLSLR</sequence>
<dbReference type="SUPFAM" id="SSF110296">
    <property type="entry name" value="Oligoxyloglucan reducing end-specific cellobiohydrolase"/>
    <property type="match status" value="1"/>
</dbReference>
<dbReference type="Proteomes" id="UP001240678">
    <property type="component" value="Unassembled WGS sequence"/>
</dbReference>
<dbReference type="InterPro" id="IPR013830">
    <property type="entry name" value="SGNH_hydro"/>
</dbReference>
<evidence type="ECO:0000313" key="3">
    <source>
        <dbReference type="EMBL" id="KAK1520322.1"/>
    </source>
</evidence>
<dbReference type="CDD" id="cd15482">
    <property type="entry name" value="Sialidase_non-viral"/>
    <property type="match status" value="1"/>
</dbReference>
<dbReference type="GO" id="GO:0016787">
    <property type="term" value="F:hydrolase activity"/>
    <property type="evidence" value="ECO:0007669"/>
    <property type="project" value="InterPro"/>
</dbReference>
<feature type="signal peptide" evidence="1">
    <location>
        <begin position="1"/>
        <end position="25"/>
    </location>
</feature>
<protein>
    <submittedName>
        <fullName evidence="3">Oxidoreductase</fullName>
    </submittedName>
</protein>
<dbReference type="Gene3D" id="2.130.10.10">
    <property type="entry name" value="YVTN repeat-like/Quinoprotein amine dehydrogenase"/>
    <property type="match status" value="1"/>
</dbReference>
<gene>
    <name evidence="3" type="ORF">CCOS01_10441</name>
</gene>
<dbReference type="GeneID" id="85342143"/>
<keyword evidence="1" id="KW-0732">Signal</keyword>
<feature type="domain" description="SGNH hydrolase-type esterase" evidence="2">
    <location>
        <begin position="34"/>
        <end position="205"/>
    </location>
</feature>
<dbReference type="Gene3D" id="3.40.50.1110">
    <property type="entry name" value="SGNH hydrolase"/>
    <property type="match status" value="1"/>
</dbReference>
<dbReference type="InterPro" id="IPR036514">
    <property type="entry name" value="SGNH_hydro_sf"/>
</dbReference>